<keyword evidence="3 5" id="KW-1133">Transmembrane helix</keyword>
<protein>
    <submittedName>
        <fullName evidence="6">Pig-W</fullName>
    </submittedName>
</protein>
<dbReference type="OrthoDB" id="15270at2759"/>
<feature type="transmembrane region" description="Helical" evidence="5">
    <location>
        <begin position="299"/>
        <end position="315"/>
    </location>
</feature>
<sequence length="437" mass="49402">MLPPVTFDPRSFEWTASTANFLSIPLLNGIFHTLVAPISNLIIVRFLLEFVLFQASVACIGFLSVELSFIVFGGLFVSFLAITQRSQRRLYPKPDQRPWVVTMFRSNLMLIVVTLITAADHYNFPYGNHKSEGYGYALMDIGVGLFTCANGIVRHRPKGNYFTRLWRTFVGLRQLWFWGLVRLYIVVVGGYYQPLSEYGRHGNFFLIIAIVRMVRQILDIDQRALVAVLGVVMTLHEYAIQCTGLAPWVFNGRRTGLLAINAEFFLCVLGSLPIILFAEIVGDDIKSTPVRDYTARARSYARTASVVALLSVWLSPPSRQLGSPSYGLLQLATMLMSLAILMMADCRRRKGCWSFTIAQIGKHQLYVFMMANFLTGAINTKFDPMHAGWGRTALIMLVYHSILALVEWLAPLWAWGWGKARFLAKQAMMWTAWLVLG</sequence>
<dbReference type="InterPro" id="IPR009447">
    <property type="entry name" value="PIGW/GWT1"/>
</dbReference>
<dbReference type="GO" id="GO:0072659">
    <property type="term" value="P:protein localization to plasma membrane"/>
    <property type="evidence" value="ECO:0007669"/>
    <property type="project" value="TreeGrafter"/>
</dbReference>
<dbReference type="GO" id="GO:0005783">
    <property type="term" value="C:endoplasmic reticulum"/>
    <property type="evidence" value="ECO:0007669"/>
    <property type="project" value="TreeGrafter"/>
</dbReference>
<gene>
    <name evidence="6" type="ORF">J8273_0135</name>
</gene>
<feature type="transmembrane region" description="Helical" evidence="5">
    <location>
        <begin position="394"/>
        <end position="415"/>
    </location>
</feature>
<comment type="caution">
    <text evidence="6">The sequence shown here is derived from an EMBL/GenBank/DDBJ whole genome shotgun (WGS) entry which is preliminary data.</text>
</comment>
<feature type="transmembrane region" description="Helical" evidence="5">
    <location>
        <begin position="365"/>
        <end position="382"/>
    </location>
</feature>
<evidence type="ECO:0000256" key="1">
    <source>
        <dbReference type="ARBA" id="ARBA00004141"/>
    </source>
</evidence>
<dbReference type="AlphaFoldDB" id="A0A8J6E4T8"/>
<evidence type="ECO:0000256" key="3">
    <source>
        <dbReference type="ARBA" id="ARBA00022989"/>
    </source>
</evidence>
<keyword evidence="7" id="KW-1185">Reference proteome</keyword>
<evidence type="ECO:0000313" key="7">
    <source>
        <dbReference type="Proteomes" id="UP000717585"/>
    </source>
</evidence>
<keyword evidence="4 5" id="KW-0472">Membrane</keyword>
<evidence type="ECO:0000256" key="5">
    <source>
        <dbReference type="SAM" id="Phobius"/>
    </source>
</evidence>
<evidence type="ECO:0000256" key="4">
    <source>
        <dbReference type="ARBA" id="ARBA00023136"/>
    </source>
</evidence>
<evidence type="ECO:0000256" key="2">
    <source>
        <dbReference type="ARBA" id="ARBA00022692"/>
    </source>
</evidence>
<feature type="transmembrane region" description="Helical" evidence="5">
    <location>
        <begin position="256"/>
        <end position="278"/>
    </location>
</feature>
<accession>A0A8J6E4T8</accession>
<comment type="subcellular location">
    <subcellularLocation>
        <location evidence="1">Membrane</location>
        <topology evidence="1">Multi-pass membrane protein</topology>
    </subcellularLocation>
</comment>
<feature type="transmembrane region" description="Helical" evidence="5">
    <location>
        <begin position="327"/>
        <end position="344"/>
    </location>
</feature>
<feature type="transmembrane region" description="Helical" evidence="5">
    <location>
        <begin position="134"/>
        <end position="153"/>
    </location>
</feature>
<organism evidence="6 7">
    <name type="scientific">Carpediemonas membranifera</name>
    <dbReference type="NCBI Taxonomy" id="201153"/>
    <lineage>
        <taxon>Eukaryota</taxon>
        <taxon>Metamonada</taxon>
        <taxon>Carpediemonas-like organisms</taxon>
        <taxon>Carpediemonas</taxon>
    </lineage>
</organism>
<dbReference type="Pfam" id="PF06423">
    <property type="entry name" value="GWT1"/>
    <property type="match status" value="1"/>
</dbReference>
<evidence type="ECO:0000313" key="6">
    <source>
        <dbReference type="EMBL" id="KAG9394927.1"/>
    </source>
</evidence>
<dbReference type="PANTHER" id="PTHR20661">
    <property type="entry name" value="PHOSPHATIDYLINOSITOL-GLYCAN BIOSYNTHESIS CLASS W PROTEIN"/>
    <property type="match status" value="1"/>
</dbReference>
<dbReference type="EMBL" id="JAHDYR010000012">
    <property type="protein sequence ID" value="KAG9394927.1"/>
    <property type="molecule type" value="Genomic_DNA"/>
</dbReference>
<dbReference type="Proteomes" id="UP000717585">
    <property type="component" value="Unassembled WGS sequence"/>
</dbReference>
<proteinExistence type="predicted"/>
<feature type="transmembrane region" description="Helical" evidence="5">
    <location>
        <begin position="21"/>
        <end position="43"/>
    </location>
</feature>
<dbReference type="GO" id="GO:0006506">
    <property type="term" value="P:GPI anchor biosynthetic process"/>
    <property type="evidence" value="ECO:0007669"/>
    <property type="project" value="InterPro"/>
</dbReference>
<feature type="transmembrane region" description="Helical" evidence="5">
    <location>
        <begin position="55"/>
        <end position="82"/>
    </location>
</feature>
<feature type="transmembrane region" description="Helical" evidence="5">
    <location>
        <begin position="174"/>
        <end position="192"/>
    </location>
</feature>
<dbReference type="GO" id="GO:0016020">
    <property type="term" value="C:membrane"/>
    <property type="evidence" value="ECO:0007669"/>
    <property type="project" value="UniProtKB-SubCell"/>
</dbReference>
<feature type="transmembrane region" description="Helical" evidence="5">
    <location>
        <begin position="103"/>
        <end position="122"/>
    </location>
</feature>
<name>A0A8J6E4T8_9EUKA</name>
<keyword evidence="2 5" id="KW-0812">Transmembrane</keyword>
<reference evidence="6" key="1">
    <citation type="submission" date="2021-05" db="EMBL/GenBank/DDBJ databases">
        <title>A free-living protist that lacks canonical eukaryotic 1 DNA replication and segregation systems.</title>
        <authorList>
            <person name="Salas-Leiva D.E."/>
            <person name="Tromer E.C."/>
            <person name="Curtis B.A."/>
            <person name="Jerlstrom-Hultqvist J."/>
            <person name="Kolisko M."/>
            <person name="Yi Z."/>
            <person name="Salas-Leiva J.S."/>
            <person name="Gallot-Lavallee L."/>
            <person name="Kops G.J.P.L."/>
            <person name="Archibald J.M."/>
            <person name="Simpson A.G.B."/>
            <person name="Roger A.J."/>
        </authorList>
    </citation>
    <scope>NUCLEOTIDE SEQUENCE</scope>
    <source>
        <strain evidence="6">BICM</strain>
    </source>
</reference>
<dbReference type="GO" id="GO:0032216">
    <property type="term" value="F:glucosaminyl-phosphatidylinositol O-acyltransferase activity"/>
    <property type="evidence" value="ECO:0007669"/>
    <property type="project" value="TreeGrafter"/>
</dbReference>
<dbReference type="PANTHER" id="PTHR20661:SF0">
    <property type="entry name" value="PHOSPHATIDYLINOSITOL-GLYCAN BIOSYNTHESIS CLASS W PROTEIN"/>
    <property type="match status" value="1"/>
</dbReference>